<evidence type="ECO:0000313" key="3">
    <source>
        <dbReference type="Proteomes" id="UP000654573"/>
    </source>
</evidence>
<proteinExistence type="predicted"/>
<evidence type="ECO:0000313" key="2">
    <source>
        <dbReference type="EMBL" id="MBC5671104.1"/>
    </source>
</evidence>
<keyword evidence="3" id="KW-1185">Reference proteome</keyword>
<reference evidence="2 3" key="1">
    <citation type="submission" date="2020-08" db="EMBL/GenBank/DDBJ databases">
        <title>Genome public.</title>
        <authorList>
            <person name="Liu C."/>
            <person name="Sun Q."/>
        </authorList>
    </citation>
    <scope>NUCLEOTIDE SEQUENCE [LARGE SCALE GENOMIC DNA]</scope>
    <source>
        <strain evidence="2 3">NSJ-34</strain>
    </source>
</reference>
<feature type="transmembrane region" description="Helical" evidence="1">
    <location>
        <begin position="52"/>
        <end position="74"/>
    </location>
</feature>
<dbReference type="RefSeq" id="WP_054350534.1">
    <property type="nucleotide sequence ID" value="NZ_JACOOU010000001.1"/>
</dbReference>
<accession>A0ABR7F7B7</accession>
<comment type="caution">
    <text evidence="2">The sequence shown here is derived from an EMBL/GenBank/DDBJ whole genome shotgun (WGS) entry which is preliminary data.</text>
</comment>
<keyword evidence="1" id="KW-1133">Transmembrane helix</keyword>
<protein>
    <submittedName>
        <fullName evidence="2">Uncharacterized protein</fullName>
    </submittedName>
</protein>
<name>A0ABR7F7B7_9FIRM</name>
<sequence>MMYALVSLGITCLMLLLSIAFKAAGKLRLTIPLLYFLAISTVLNRWASAHEMLALGILGLLVLITILSWFSSLAEAIKDRRRARAMEEDIAWQIGRARQMGVSMSDVYIDGNGDMRYCDDDTPVI</sequence>
<gene>
    <name evidence="2" type="ORF">H8S76_02510</name>
</gene>
<dbReference type="Proteomes" id="UP000654573">
    <property type="component" value="Unassembled WGS sequence"/>
</dbReference>
<evidence type="ECO:0000256" key="1">
    <source>
        <dbReference type="SAM" id="Phobius"/>
    </source>
</evidence>
<keyword evidence="1" id="KW-0812">Transmembrane</keyword>
<dbReference type="EMBL" id="JACOOU010000001">
    <property type="protein sequence ID" value="MBC5671104.1"/>
    <property type="molecule type" value="Genomic_DNA"/>
</dbReference>
<keyword evidence="1" id="KW-0472">Membrane</keyword>
<organism evidence="2 3">
    <name type="scientific">Blautia celeris</name>
    <dbReference type="NCBI Taxonomy" id="2763026"/>
    <lineage>
        <taxon>Bacteria</taxon>
        <taxon>Bacillati</taxon>
        <taxon>Bacillota</taxon>
        <taxon>Clostridia</taxon>
        <taxon>Lachnospirales</taxon>
        <taxon>Lachnospiraceae</taxon>
        <taxon>Blautia</taxon>
    </lineage>
</organism>